<comment type="caution">
    <text evidence="1">The sequence shown here is derived from an EMBL/GenBank/DDBJ whole genome shotgun (WGS) entry which is preliminary data.</text>
</comment>
<protein>
    <submittedName>
        <fullName evidence="1">Uncharacterized protein</fullName>
    </submittedName>
</protein>
<sequence>MSRWRKRREWVLTAVVIPQKRPSQHGTPVQNCPLARTITALGIHAPVERSSTVVSVSEQKSPVQHVLPPSQFSASGMQPVYLPSRVQLPNGDPETVTKRLAAATKTTEILETISRSGVGWKIASYGLAFIQAIMGMAMLEPSVLHFKVVSDARIELFRDGSNMERVDIILGVSGSTSTAKNTRRGRASRTSMIITSLVEE</sequence>
<name>A0AAD7EJZ8_9AGAR</name>
<accession>A0AAD7EJZ8</accession>
<dbReference type="Proteomes" id="UP001218218">
    <property type="component" value="Unassembled WGS sequence"/>
</dbReference>
<dbReference type="AlphaFoldDB" id="A0AAD7EJZ8"/>
<proteinExistence type="predicted"/>
<evidence type="ECO:0000313" key="2">
    <source>
        <dbReference type="Proteomes" id="UP001218218"/>
    </source>
</evidence>
<organism evidence="1 2">
    <name type="scientific">Mycena albidolilacea</name>
    <dbReference type="NCBI Taxonomy" id="1033008"/>
    <lineage>
        <taxon>Eukaryota</taxon>
        <taxon>Fungi</taxon>
        <taxon>Dikarya</taxon>
        <taxon>Basidiomycota</taxon>
        <taxon>Agaricomycotina</taxon>
        <taxon>Agaricomycetes</taxon>
        <taxon>Agaricomycetidae</taxon>
        <taxon>Agaricales</taxon>
        <taxon>Marasmiineae</taxon>
        <taxon>Mycenaceae</taxon>
        <taxon>Mycena</taxon>
    </lineage>
</organism>
<evidence type="ECO:0000313" key="1">
    <source>
        <dbReference type="EMBL" id="KAJ7328046.1"/>
    </source>
</evidence>
<gene>
    <name evidence="1" type="ORF">DFH08DRAFT_940741</name>
</gene>
<keyword evidence="2" id="KW-1185">Reference proteome</keyword>
<reference evidence="1" key="1">
    <citation type="submission" date="2023-03" db="EMBL/GenBank/DDBJ databases">
        <title>Massive genome expansion in bonnet fungi (Mycena s.s.) driven by repeated elements and novel gene families across ecological guilds.</title>
        <authorList>
            <consortium name="Lawrence Berkeley National Laboratory"/>
            <person name="Harder C.B."/>
            <person name="Miyauchi S."/>
            <person name="Viragh M."/>
            <person name="Kuo A."/>
            <person name="Thoen E."/>
            <person name="Andreopoulos B."/>
            <person name="Lu D."/>
            <person name="Skrede I."/>
            <person name="Drula E."/>
            <person name="Henrissat B."/>
            <person name="Morin E."/>
            <person name="Kohler A."/>
            <person name="Barry K."/>
            <person name="LaButti K."/>
            <person name="Morin E."/>
            <person name="Salamov A."/>
            <person name="Lipzen A."/>
            <person name="Mereny Z."/>
            <person name="Hegedus B."/>
            <person name="Baldrian P."/>
            <person name="Stursova M."/>
            <person name="Weitz H."/>
            <person name="Taylor A."/>
            <person name="Grigoriev I.V."/>
            <person name="Nagy L.G."/>
            <person name="Martin F."/>
            <person name="Kauserud H."/>
        </authorList>
    </citation>
    <scope>NUCLEOTIDE SEQUENCE</scope>
    <source>
        <strain evidence="1">CBHHK002</strain>
    </source>
</reference>
<dbReference type="EMBL" id="JARIHO010000040">
    <property type="protein sequence ID" value="KAJ7328046.1"/>
    <property type="molecule type" value="Genomic_DNA"/>
</dbReference>